<reference evidence="5" key="1">
    <citation type="submission" date="2022-01" db="EMBL/GenBank/DDBJ databases">
        <authorList>
            <person name="King R."/>
        </authorList>
    </citation>
    <scope>NUCLEOTIDE SEQUENCE</scope>
</reference>
<dbReference type="InterPro" id="IPR010935">
    <property type="entry name" value="SMC_hinge"/>
</dbReference>
<accession>A0A9N9XNT7</accession>
<organism evidence="5 6">
    <name type="scientific">Phyllotreta striolata</name>
    <name type="common">Striped flea beetle</name>
    <name type="synonym">Crioceris striolata</name>
    <dbReference type="NCBI Taxonomy" id="444603"/>
    <lineage>
        <taxon>Eukaryota</taxon>
        <taxon>Metazoa</taxon>
        <taxon>Ecdysozoa</taxon>
        <taxon>Arthropoda</taxon>
        <taxon>Hexapoda</taxon>
        <taxon>Insecta</taxon>
        <taxon>Pterygota</taxon>
        <taxon>Neoptera</taxon>
        <taxon>Endopterygota</taxon>
        <taxon>Coleoptera</taxon>
        <taxon>Polyphaga</taxon>
        <taxon>Cucujiformia</taxon>
        <taxon>Chrysomeloidea</taxon>
        <taxon>Chrysomelidae</taxon>
        <taxon>Galerucinae</taxon>
        <taxon>Alticini</taxon>
        <taxon>Phyllotreta</taxon>
    </lineage>
</organism>
<evidence type="ECO:0000259" key="4">
    <source>
        <dbReference type="SMART" id="SM00968"/>
    </source>
</evidence>
<dbReference type="GO" id="GO:0005694">
    <property type="term" value="C:chromosome"/>
    <property type="evidence" value="ECO:0007669"/>
    <property type="project" value="InterPro"/>
</dbReference>
<keyword evidence="1 3" id="KW-0175">Coiled coil</keyword>
<dbReference type="GO" id="GO:0016887">
    <property type="term" value="F:ATP hydrolysis activity"/>
    <property type="evidence" value="ECO:0007669"/>
    <property type="project" value="InterPro"/>
</dbReference>
<dbReference type="AlphaFoldDB" id="A0A9N9XNT7"/>
<gene>
    <name evidence="5" type="ORF">PHYEVI_LOCUS5058</name>
</gene>
<sequence>MSKRRASIVILEGFKSYKERTVVDLDPNLNIIVGQNGSGKSSFLLAIQFIVAEKYFNMPPGLRKELMHNDSVETAEVLLIFDNSDNRFPMNKTEVTLKRVITSNTDNFFLNGKRTNKAEIKKLLNAVGIFSSNPFFIIEQGTINAVATFPPTLRYEIVRQLAGLEKSNNAQNFNDRIDKIKIKIVHAQRKYDCIRISYEEIKEESKAVKIVQNYDRRLVTINYVLTERQLEVDKKAIGKLTQQISELTEKKELYETELAGLEKNEKQFQKRVKVIDKLLPIKEMELNGLQKEHEVCLKEKTSLKMTIEELKQETRAKGEMDAKLAQLDSKCASKKKRLDQMQSRYVELRQKEESHSRELSKFEQQRDILLGKQGRSGQFDSKEHRDAWINEQIRILKTQISDKKELREKISRGLELDRRSVSKLKEKYDEGKTKLEEYKTSSSQCDKLLFELNGEVDKIRNDMNNFWYRKREKEEQLSMFKEQVSKAHQKLSGKIAKSIMNGIEGVHKVLEEFKSGGEDDITKHYYGLIIDIFHCDESLYTAVDVVSKTKLFYHVVESNQIATSILKKFNEMKLPGTPYFMPLNKLKVEEITYKKVGPNKPLLDCLNFNPKFRKVMLYMYNKILLCSDNDTASKTARTSRMNCVTFDGGYIQSNGVLSGGYLNQEKLFITLYKTYVSAKKEQTISEMDLKALDNDFQDRKRTSENIQHRIQQIANEKTQAERMVDEYKAKVGSVKEKLSNLEISIRTNEQLLVKYAEDIEDFETKQRAFERELQQDFLSQLSSQEQKEADDLLNNIQVLKKTVAKATTDRMMLEIEKDKAESELSKYTRLYPHLEKEKNQITLNEEKLAQKLIEKRNINEKINQIKEKIQSVELFIKDTVDGKRQESADREKLLEKLDYTKEQMEEITLQLAKVTKKEASVRDRIVDCETKLKNEVFFSRELHTEYSALTDALLFKEKDGLVKKIKNLDHCDKKCLRFLDFYYQREALYKKKLGEFNVCFEKCQELVAKQEHCTMGQLEFTLAQIRRYFEEIFRKIVPEGSGKVVFLRVHEDSEETNAIRGIDIKVSFNNIAPEMQSIQHLSGGQKTLIAYVFILALQKCDPAPFYVLDEIEQALESKYRSVMAKILRQVSTESQLIATTFNADLLEYSRKCFVVQYYNKLSNITEIAQQKAIQFVSRV</sequence>
<dbReference type="GO" id="GO:0051276">
    <property type="term" value="P:chromosome organization"/>
    <property type="evidence" value="ECO:0007669"/>
    <property type="project" value="InterPro"/>
</dbReference>
<dbReference type="Gene3D" id="1.20.1060.20">
    <property type="match status" value="1"/>
</dbReference>
<dbReference type="EMBL" id="OU900095">
    <property type="protein sequence ID" value="CAG9858670.1"/>
    <property type="molecule type" value="Genomic_DNA"/>
</dbReference>
<dbReference type="OrthoDB" id="431497at2759"/>
<comment type="subcellular location">
    <subcellularLocation>
        <location evidence="2">Nucleus</location>
    </subcellularLocation>
</comment>
<dbReference type="Pfam" id="PF02463">
    <property type="entry name" value="SMC_N"/>
    <property type="match status" value="1"/>
</dbReference>
<name>A0A9N9XNT7_PHYSR</name>
<dbReference type="InterPro" id="IPR027417">
    <property type="entry name" value="P-loop_NTPase"/>
</dbReference>
<keyword evidence="6" id="KW-1185">Reference proteome</keyword>
<proteinExistence type="inferred from homology"/>
<dbReference type="GO" id="GO:0005634">
    <property type="term" value="C:nucleus"/>
    <property type="evidence" value="ECO:0007669"/>
    <property type="project" value="UniProtKB-SubCell"/>
</dbReference>
<evidence type="ECO:0000313" key="5">
    <source>
        <dbReference type="EMBL" id="CAG9858670.1"/>
    </source>
</evidence>
<dbReference type="Pfam" id="PF06470">
    <property type="entry name" value="SMC_hinge"/>
    <property type="match status" value="1"/>
</dbReference>
<feature type="coiled-coil region" evidence="3">
    <location>
        <begin position="230"/>
        <end position="365"/>
    </location>
</feature>
<dbReference type="Gene3D" id="3.30.70.1620">
    <property type="match status" value="1"/>
</dbReference>
<protein>
    <recommendedName>
        <fullName evidence="2">Structural maintenance of chromosomes protein</fullName>
    </recommendedName>
</protein>
<dbReference type="SUPFAM" id="SSF52540">
    <property type="entry name" value="P-loop containing nucleoside triphosphate hydrolases"/>
    <property type="match status" value="1"/>
</dbReference>
<dbReference type="PIRSF" id="PIRSF005719">
    <property type="entry name" value="SMC"/>
    <property type="match status" value="1"/>
</dbReference>
<feature type="coiled-coil region" evidence="3">
    <location>
        <begin position="703"/>
        <end position="910"/>
    </location>
</feature>
<comment type="similarity">
    <text evidence="2">Belongs to the SMC family.</text>
</comment>
<keyword evidence="2" id="KW-0539">Nucleus</keyword>
<dbReference type="InterPro" id="IPR003395">
    <property type="entry name" value="RecF/RecN/SMC_N"/>
</dbReference>
<evidence type="ECO:0000256" key="3">
    <source>
        <dbReference type="SAM" id="Coils"/>
    </source>
</evidence>
<dbReference type="InterPro" id="IPR024704">
    <property type="entry name" value="SMC"/>
</dbReference>
<dbReference type="Gene3D" id="3.40.50.300">
    <property type="entry name" value="P-loop containing nucleotide triphosphate hydrolases"/>
    <property type="match status" value="2"/>
</dbReference>
<dbReference type="GO" id="GO:0005524">
    <property type="term" value="F:ATP binding"/>
    <property type="evidence" value="ECO:0007669"/>
    <property type="project" value="InterPro"/>
</dbReference>
<dbReference type="InterPro" id="IPR036277">
    <property type="entry name" value="SMC_hinge_sf"/>
</dbReference>
<evidence type="ECO:0000256" key="2">
    <source>
        <dbReference type="PIRNR" id="PIRNR005719"/>
    </source>
</evidence>
<dbReference type="SMART" id="SM00968">
    <property type="entry name" value="SMC_hinge"/>
    <property type="match status" value="1"/>
</dbReference>
<dbReference type="PANTHER" id="PTHR43977">
    <property type="entry name" value="STRUCTURAL MAINTENANCE OF CHROMOSOMES PROTEIN 3"/>
    <property type="match status" value="1"/>
</dbReference>
<evidence type="ECO:0000256" key="1">
    <source>
        <dbReference type="ARBA" id="ARBA00023054"/>
    </source>
</evidence>
<feature type="domain" description="SMC hinge" evidence="4">
    <location>
        <begin position="523"/>
        <end position="636"/>
    </location>
</feature>
<evidence type="ECO:0000313" key="6">
    <source>
        <dbReference type="Proteomes" id="UP001153712"/>
    </source>
</evidence>
<dbReference type="SUPFAM" id="SSF75553">
    <property type="entry name" value="Smc hinge domain"/>
    <property type="match status" value="1"/>
</dbReference>
<dbReference type="Proteomes" id="UP001153712">
    <property type="component" value="Chromosome 2"/>
</dbReference>